<name>A0A0R2UC12_9GAMM</name>
<keyword evidence="3 4" id="KW-0342">GTP-binding</keyword>
<dbReference type="GO" id="GO:0005524">
    <property type="term" value="F:ATP binding"/>
    <property type="evidence" value="ECO:0007669"/>
    <property type="project" value="UniProtKB-UniRule"/>
</dbReference>
<dbReference type="Proteomes" id="UP000051213">
    <property type="component" value="Unassembled WGS sequence"/>
</dbReference>
<evidence type="ECO:0000313" key="7">
    <source>
        <dbReference type="EMBL" id="KRO97013.1"/>
    </source>
</evidence>
<dbReference type="HAMAP" id="MF_00636">
    <property type="entry name" value="RapZ_like"/>
    <property type="match status" value="1"/>
</dbReference>
<evidence type="ECO:0000256" key="3">
    <source>
        <dbReference type="ARBA" id="ARBA00023134"/>
    </source>
</evidence>
<dbReference type="PANTHER" id="PTHR30448">
    <property type="entry name" value="RNASE ADAPTER PROTEIN RAPZ"/>
    <property type="match status" value="1"/>
</dbReference>
<dbReference type="PANTHER" id="PTHR30448:SF0">
    <property type="entry name" value="RNASE ADAPTER PROTEIN RAPZ"/>
    <property type="match status" value="1"/>
</dbReference>
<protein>
    <submittedName>
        <fullName evidence="7">GlmZ(SRNA)-inactivating NTPase</fullName>
    </submittedName>
</protein>
<dbReference type="PIRSF" id="PIRSF005052">
    <property type="entry name" value="P-loopkin"/>
    <property type="match status" value="1"/>
</dbReference>
<dbReference type="AlphaFoldDB" id="A0A0R2UC12"/>
<keyword evidence="2 4" id="KW-0067">ATP-binding</keyword>
<feature type="binding site" evidence="4">
    <location>
        <begin position="9"/>
        <end position="16"/>
    </location>
    <ligand>
        <name>ATP</name>
        <dbReference type="ChEBI" id="CHEBI:30616"/>
    </ligand>
</feature>
<dbReference type="InterPro" id="IPR053930">
    <property type="entry name" value="RapZ-like_N"/>
</dbReference>
<dbReference type="InterPro" id="IPR005337">
    <property type="entry name" value="RapZ-like"/>
</dbReference>
<evidence type="ECO:0000256" key="4">
    <source>
        <dbReference type="HAMAP-Rule" id="MF_00636"/>
    </source>
</evidence>
<dbReference type="InterPro" id="IPR053931">
    <property type="entry name" value="RapZ_C"/>
</dbReference>
<evidence type="ECO:0000259" key="5">
    <source>
        <dbReference type="Pfam" id="PF03668"/>
    </source>
</evidence>
<dbReference type="Pfam" id="PF03668">
    <property type="entry name" value="RapZ-like_N"/>
    <property type="match status" value="1"/>
</dbReference>
<dbReference type="SUPFAM" id="SSF52540">
    <property type="entry name" value="P-loop containing nucleoside triphosphate hydrolases"/>
    <property type="match status" value="1"/>
</dbReference>
<dbReference type="Pfam" id="PF22740">
    <property type="entry name" value="PapZ_C"/>
    <property type="match status" value="1"/>
</dbReference>
<proteinExistence type="inferred from homology"/>
<gene>
    <name evidence="7" type="ORF">ABS24_08810</name>
</gene>
<dbReference type="NCBIfam" id="NF003828">
    <property type="entry name" value="PRK05416.1"/>
    <property type="match status" value="1"/>
</dbReference>
<dbReference type="InterPro" id="IPR027417">
    <property type="entry name" value="P-loop_NTPase"/>
</dbReference>
<feature type="binding site" evidence="4">
    <location>
        <begin position="61"/>
        <end position="64"/>
    </location>
    <ligand>
        <name>GTP</name>
        <dbReference type="ChEBI" id="CHEBI:37565"/>
    </ligand>
</feature>
<sequence length="287" mass="32105">MPRLVIVSGRSGSGKTSALNILEDVGFACIDNLPPTLLPDLIKQLNSEGINDDLRLAVGMDARNLTGDLDKLPDILARLEATGIEVSVIFLQARRSELIRRYSETRRKHPLSSEAVSLPEAIDLEAEILSPILNISDRNIDTSGLSLHQLRDLIKNIIVRNNPEHMAILFESFGFKKGLPDASDFIFDVRCLPNPYWKQELRSLTGFDESVIEFLESQVDVAAMLSDIIGFLTRWIPKFQANNRSYLTISIGCTGGQHRSVYIANRLREHFAKEQSLVQVVHKEISA</sequence>
<evidence type="ECO:0000256" key="2">
    <source>
        <dbReference type="ARBA" id="ARBA00022840"/>
    </source>
</evidence>
<accession>A0A0R2UC12</accession>
<reference evidence="7 8" key="1">
    <citation type="submission" date="2015-10" db="EMBL/GenBank/DDBJ databases">
        <title>Metagenome-Assembled Genomes uncover a global brackish microbiome.</title>
        <authorList>
            <person name="Hugerth L.W."/>
            <person name="Larsson J."/>
            <person name="Alneberg J."/>
            <person name="Lindh M.V."/>
            <person name="Legrand C."/>
            <person name="Pinhassi J."/>
            <person name="Andersson A.F."/>
        </authorList>
    </citation>
    <scope>NUCLEOTIDE SEQUENCE [LARGE SCALE GENOMIC DNA]</scope>
    <source>
        <strain evidence="7">BACL26 MAG-121220-bin70</strain>
    </source>
</reference>
<feature type="domain" description="RapZ-like N-terminal" evidence="5">
    <location>
        <begin position="4"/>
        <end position="159"/>
    </location>
</feature>
<evidence type="ECO:0000256" key="1">
    <source>
        <dbReference type="ARBA" id="ARBA00022741"/>
    </source>
</evidence>
<dbReference type="GO" id="GO:0005525">
    <property type="term" value="F:GTP binding"/>
    <property type="evidence" value="ECO:0007669"/>
    <property type="project" value="UniProtKB-UniRule"/>
</dbReference>
<feature type="domain" description="RapZ C-terminal" evidence="6">
    <location>
        <begin position="166"/>
        <end position="285"/>
    </location>
</feature>
<keyword evidence="1 4" id="KW-0547">Nucleotide-binding</keyword>
<dbReference type="Gene3D" id="3.40.50.300">
    <property type="entry name" value="P-loop containing nucleotide triphosphate hydrolases"/>
    <property type="match status" value="1"/>
</dbReference>
<evidence type="ECO:0000313" key="8">
    <source>
        <dbReference type="Proteomes" id="UP000051213"/>
    </source>
</evidence>
<dbReference type="EMBL" id="LICA01000022">
    <property type="protein sequence ID" value="KRO97013.1"/>
    <property type="molecule type" value="Genomic_DNA"/>
</dbReference>
<evidence type="ECO:0000259" key="6">
    <source>
        <dbReference type="Pfam" id="PF22740"/>
    </source>
</evidence>
<comment type="caution">
    <text evidence="7">The sequence shown here is derived from an EMBL/GenBank/DDBJ whole genome shotgun (WGS) entry which is preliminary data.</text>
</comment>
<organism evidence="7 8">
    <name type="scientific">SAR92 bacterium BACL26 MAG-121220-bin70</name>
    <dbReference type="NCBI Taxonomy" id="1655626"/>
    <lineage>
        <taxon>Bacteria</taxon>
        <taxon>Pseudomonadati</taxon>
        <taxon>Pseudomonadota</taxon>
        <taxon>Gammaproteobacteria</taxon>
        <taxon>Cellvibrionales</taxon>
        <taxon>Porticoccaceae</taxon>
        <taxon>SAR92 clade</taxon>
    </lineage>
</organism>